<proteinExistence type="predicted"/>
<feature type="domain" description="CRAL-TRIO" evidence="1">
    <location>
        <begin position="1"/>
        <end position="110"/>
    </location>
</feature>
<dbReference type="PANTHER" id="PTHR45824:SF17">
    <property type="entry name" value="CRAL-TRIO DOMAIN-CONTAINING PROTEIN C23B6.04C"/>
    <property type="match status" value="1"/>
</dbReference>
<dbReference type="EMBL" id="JAIWQS010000003">
    <property type="protein sequence ID" value="KAJ8770645.1"/>
    <property type="molecule type" value="Genomic_DNA"/>
</dbReference>
<sequence length="114" mass="13290">MLLIISRSILDEARNRNVDEAKKMLHETLKVRASFKPEEIRWNHYPERLTFAFPYNPPRIFEALWICSKVFPGPKTFQKVKFVYPAEVMKSLFDIDNFPSEFGGKATLNVLGVL</sequence>
<dbReference type="CDD" id="cd00170">
    <property type="entry name" value="SEC14"/>
    <property type="match status" value="1"/>
</dbReference>
<gene>
    <name evidence="2" type="ORF">K2173_021292</name>
</gene>
<evidence type="ECO:0000313" key="3">
    <source>
        <dbReference type="Proteomes" id="UP001159364"/>
    </source>
</evidence>
<dbReference type="PANTHER" id="PTHR45824">
    <property type="entry name" value="GH16843P"/>
    <property type="match status" value="1"/>
</dbReference>
<dbReference type="InterPro" id="IPR036865">
    <property type="entry name" value="CRAL-TRIO_dom_sf"/>
</dbReference>
<dbReference type="SUPFAM" id="SSF52087">
    <property type="entry name" value="CRAL/TRIO domain"/>
    <property type="match status" value="1"/>
</dbReference>
<comment type="caution">
    <text evidence="2">The sequence shown here is derived from an EMBL/GenBank/DDBJ whole genome shotgun (WGS) entry which is preliminary data.</text>
</comment>
<dbReference type="Gene3D" id="3.40.525.10">
    <property type="entry name" value="CRAL-TRIO lipid binding domain"/>
    <property type="match status" value="1"/>
</dbReference>
<dbReference type="Pfam" id="PF00650">
    <property type="entry name" value="CRAL_TRIO"/>
    <property type="match status" value="1"/>
</dbReference>
<keyword evidence="3" id="KW-1185">Reference proteome</keyword>
<evidence type="ECO:0000259" key="1">
    <source>
        <dbReference type="PROSITE" id="PS50191"/>
    </source>
</evidence>
<organism evidence="2 3">
    <name type="scientific">Erythroxylum novogranatense</name>
    <dbReference type="NCBI Taxonomy" id="1862640"/>
    <lineage>
        <taxon>Eukaryota</taxon>
        <taxon>Viridiplantae</taxon>
        <taxon>Streptophyta</taxon>
        <taxon>Embryophyta</taxon>
        <taxon>Tracheophyta</taxon>
        <taxon>Spermatophyta</taxon>
        <taxon>Magnoliopsida</taxon>
        <taxon>eudicotyledons</taxon>
        <taxon>Gunneridae</taxon>
        <taxon>Pentapetalae</taxon>
        <taxon>rosids</taxon>
        <taxon>fabids</taxon>
        <taxon>Malpighiales</taxon>
        <taxon>Erythroxylaceae</taxon>
        <taxon>Erythroxylum</taxon>
    </lineage>
</organism>
<reference evidence="2 3" key="1">
    <citation type="submission" date="2021-09" db="EMBL/GenBank/DDBJ databases">
        <title>Genomic insights and catalytic innovation underlie evolution of tropane alkaloids biosynthesis.</title>
        <authorList>
            <person name="Wang Y.-J."/>
            <person name="Tian T."/>
            <person name="Huang J.-P."/>
            <person name="Huang S.-X."/>
        </authorList>
    </citation>
    <scope>NUCLEOTIDE SEQUENCE [LARGE SCALE GENOMIC DNA]</scope>
    <source>
        <strain evidence="2">KIB-2018</strain>
        <tissue evidence="2">Leaf</tissue>
    </source>
</reference>
<dbReference type="PROSITE" id="PS50191">
    <property type="entry name" value="CRAL_TRIO"/>
    <property type="match status" value="1"/>
</dbReference>
<dbReference type="SUPFAM" id="SSF46938">
    <property type="entry name" value="CRAL/TRIO N-terminal domain"/>
    <property type="match status" value="1"/>
</dbReference>
<dbReference type="InterPro" id="IPR001251">
    <property type="entry name" value="CRAL-TRIO_dom"/>
</dbReference>
<dbReference type="GO" id="GO:0008526">
    <property type="term" value="F:phosphatidylinositol transfer activity"/>
    <property type="evidence" value="ECO:0007669"/>
    <property type="project" value="TreeGrafter"/>
</dbReference>
<name>A0AAV8TWU5_9ROSI</name>
<evidence type="ECO:0000313" key="2">
    <source>
        <dbReference type="EMBL" id="KAJ8770645.1"/>
    </source>
</evidence>
<dbReference type="InterPro" id="IPR036273">
    <property type="entry name" value="CRAL/TRIO_N_dom_sf"/>
</dbReference>
<protein>
    <recommendedName>
        <fullName evidence="1">CRAL-TRIO domain-containing protein</fullName>
    </recommendedName>
</protein>
<dbReference type="InterPro" id="IPR052578">
    <property type="entry name" value="PI_Transfer_CRAL-TRIO"/>
</dbReference>
<accession>A0AAV8TWU5</accession>
<dbReference type="Proteomes" id="UP001159364">
    <property type="component" value="Linkage Group LG03"/>
</dbReference>
<dbReference type="AlphaFoldDB" id="A0AAV8TWU5"/>